<dbReference type="SUPFAM" id="SSF52096">
    <property type="entry name" value="ClpP/crotonase"/>
    <property type="match status" value="1"/>
</dbReference>
<evidence type="ECO:0000256" key="3">
    <source>
        <dbReference type="RuleBase" id="RU003707"/>
    </source>
</evidence>
<evidence type="ECO:0000313" key="4">
    <source>
        <dbReference type="EMBL" id="AKU91851.1"/>
    </source>
</evidence>
<reference evidence="4 5" key="1">
    <citation type="submission" date="2015-08" db="EMBL/GenBank/DDBJ databases">
        <authorList>
            <person name="Babu N.S."/>
            <person name="Beckwith C.J."/>
            <person name="Beseler K.G."/>
            <person name="Brison A."/>
            <person name="Carone J.V."/>
            <person name="Caskin T.P."/>
            <person name="Diamond M."/>
            <person name="Durham M.E."/>
            <person name="Foxe J.M."/>
            <person name="Go M."/>
            <person name="Henderson B.A."/>
            <person name="Jones I.B."/>
            <person name="McGettigan J.A."/>
            <person name="Micheletti S.J."/>
            <person name="Nasrallah M.E."/>
            <person name="Ortiz D."/>
            <person name="Piller C.R."/>
            <person name="Privatt S.R."/>
            <person name="Schneider S.L."/>
            <person name="Sharp S."/>
            <person name="Smith T.C."/>
            <person name="Stanton J.D."/>
            <person name="Ullery H.E."/>
            <person name="Wilson R.J."/>
            <person name="Serrano M.G."/>
            <person name="Buck G."/>
            <person name="Lee V."/>
            <person name="Wang Y."/>
            <person name="Carvalho R."/>
            <person name="Voegtly L."/>
            <person name="Shi R."/>
            <person name="Duckworth R."/>
            <person name="Johnson A."/>
            <person name="Loviza R."/>
            <person name="Walstead R."/>
            <person name="Shah Z."/>
            <person name="Kiflezghi M."/>
            <person name="Wade K."/>
            <person name="Ball S.L."/>
            <person name="Bradley K.W."/>
            <person name="Asai D.J."/>
            <person name="Bowman C.A."/>
            <person name="Russell D.A."/>
            <person name="Pope W.H."/>
            <person name="Jacobs-Sera D."/>
            <person name="Hendrix R.W."/>
            <person name="Hatfull G.F."/>
        </authorList>
    </citation>
    <scope>NUCLEOTIDE SEQUENCE [LARGE SCALE GENOMIC DNA]</scope>
    <source>
        <strain evidence="4 5">DSM 27710</strain>
    </source>
</reference>
<dbReference type="PANTHER" id="PTHR11941">
    <property type="entry name" value="ENOYL-COA HYDRATASE-RELATED"/>
    <property type="match status" value="1"/>
</dbReference>
<keyword evidence="2" id="KW-0456">Lyase</keyword>
<dbReference type="OrthoDB" id="5365311at2"/>
<dbReference type="InterPro" id="IPR018376">
    <property type="entry name" value="Enoyl-CoA_hyd/isom_CS"/>
</dbReference>
<dbReference type="STRING" id="1391653.AKJ08_2238"/>
<dbReference type="GO" id="GO:0016829">
    <property type="term" value="F:lyase activity"/>
    <property type="evidence" value="ECO:0007669"/>
    <property type="project" value="UniProtKB-KW"/>
</dbReference>
<dbReference type="KEGG" id="vin:AKJ08_2238"/>
<dbReference type="EMBL" id="CP012332">
    <property type="protein sequence ID" value="AKU91851.1"/>
    <property type="molecule type" value="Genomic_DNA"/>
</dbReference>
<dbReference type="Pfam" id="PF00378">
    <property type="entry name" value="ECH_1"/>
    <property type="match status" value="1"/>
</dbReference>
<dbReference type="RefSeq" id="WP_050726103.1">
    <property type="nucleotide sequence ID" value="NZ_CP012332.1"/>
</dbReference>
<evidence type="ECO:0000313" key="5">
    <source>
        <dbReference type="Proteomes" id="UP000055590"/>
    </source>
</evidence>
<protein>
    <submittedName>
        <fullName evidence="4">Enoyl-CoA hydratase</fullName>
    </submittedName>
</protein>
<name>A0A0K1PEL1_9BACT</name>
<dbReference type="PROSITE" id="PS00166">
    <property type="entry name" value="ENOYL_COA_HYDRATASE"/>
    <property type="match status" value="1"/>
</dbReference>
<accession>A0A0K1PEL1</accession>
<dbReference type="CDD" id="cd06558">
    <property type="entry name" value="crotonase-like"/>
    <property type="match status" value="1"/>
</dbReference>
<comment type="similarity">
    <text evidence="1 3">Belongs to the enoyl-CoA hydratase/isomerase family.</text>
</comment>
<organism evidence="4 5">
    <name type="scientific">Vulgatibacter incomptus</name>
    <dbReference type="NCBI Taxonomy" id="1391653"/>
    <lineage>
        <taxon>Bacteria</taxon>
        <taxon>Pseudomonadati</taxon>
        <taxon>Myxococcota</taxon>
        <taxon>Myxococcia</taxon>
        <taxon>Myxococcales</taxon>
        <taxon>Cystobacterineae</taxon>
        <taxon>Vulgatibacteraceae</taxon>
        <taxon>Vulgatibacter</taxon>
    </lineage>
</organism>
<dbReference type="PANTHER" id="PTHR11941:SF54">
    <property type="entry name" value="ENOYL-COA HYDRATASE, MITOCHONDRIAL"/>
    <property type="match status" value="1"/>
</dbReference>
<gene>
    <name evidence="4" type="ORF">AKJ08_2238</name>
</gene>
<dbReference type="Gene3D" id="1.10.12.10">
    <property type="entry name" value="Lyase 2-enoyl-coa Hydratase, Chain A, domain 2"/>
    <property type="match status" value="1"/>
</dbReference>
<keyword evidence="5" id="KW-1185">Reference proteome</keyword>
<evidence type="ECO:0000256" key="1">
    <source>
        <dbReference type="ARBA" id="ARBA00005254"/>
    </source>
</evidence>
<evidence type="ECO:0000256" key="2">
    <source>
        <dbReference type="ARBA" id="ARBA00023239"/>
    </source>
</evidence>
<dbReference type="InterPro" id="IPR014748">
    <property type="entry name" value="Enoyl-CoA_hydra_C"/>
</dbReference>
<proteinExistence type="inferred from homology"/>
<dbReference type="Proteomes" id="UP000055590">
    <property type="component" value="Chromosome"/>
</dbReference>
<dbReference type="InterPro" id="IPR029045">
    <property type="entry name" value="ClpP/crotonase-like_dom_sf"/>
</dbReference>
<dbReference type="AlphaFoldDB" id="A0A0K1PEL1"/>
<dbReference type="GO" id="GO:0006635">
    <property type="term" value="P:fatty acid beta-oxidation"/>
    <property type="evidence" value="ECO:0007669"/>
    <property type="project" value="TreeGrafter"/>
</dbReference>
<sequence>MGALHIDRREGGVHVFTLANEAKRNAVDPELLEALRSAAVASDAEGARCLVLTGEGPRAFCSGYDLRVLREKGGSEERLPDVALQETLHALERAAPPVIAAVNGAAFGAGGELAVACDLRIAAENATIAMPPARLGIVYAPEGLQRFVELVGLSRAKRLFFTGDPIGASEALELGLVDEVVPEGQALDRAVELAERIARNSPRAVQGMKRILTLMRRRELPAAAVAEVEALRRASFASEDAQEGIAAVLERREPRFSGR</sequence>
<dbReference type="Gene3D" id="3.90.226.10">
    <property type="entry name" value="2-enoyl-CoA Hydratase, Chain A, domain 1"/>
    <property type="match status" value="1"/>
</dbReference>
<dbReference type="InterPro" id="IPR001753">
    <property type="entry name" value="Enoyl-CoA_hydra/iso"/>
</dbReference>